<dbReference type="EMBL" id="CAJOAZ010007458">
    <property type="protein sequence ID" value="CAF4163043.1"/>
    <property type="molecule type" value="Genomic_DNA"/>
</dbReference>
<feature type="transmembrane region" description="Helical" evidence="1">
    <location>
        <begin position="56"/>
        <end position="78"/>
    </location>
</feature>
<dbReference type="Proteomes" id="UP000663891">
    <property type="component" value="Unassembled WGS sequence"/>
</dbReference>
<dbReference type="EMBL" id="CAJOAY010000372">
    <property type="protein sequence ID" value="CAF3646614.1"/>
    <property type="molecule type" value="Genomic_DNA"/>
</dbReference>
<keyword evidence="1" id="KW-0472">Membrane</keyword>
<dbReference type="Proteomes" id="UP000663845">
    <property type="component" value="Unassembled WGS sequence"/>
</dbReference>
<sequence length="98" mass="10764">MSYSLLNSNSNWTSNLFVNGSAGSGGAHVTIDDCNRRWFVISGVGIKIFDKFGINIGTWAVTTGIFDILILPFYVIIVSDNANNSIIRVDPEIFCDDE</sequence>
<evidence type="ECO:0000313" key="6">
    <source>
        <dbReference type="Proteomes" id="UP000663881"/>
    </source>
</evidence>
<reference evidence="4" key="1">
    <citation type="submission" date="2021-02" db="EMBL/GenBank/DDBJ databases">
        <authorList>
            <person name="Nowell W R."/>
        </authorList>
    </citation>
    <scope>NUCLEOTIDE SEQUENCE</scope>
</reference>
<dbReference type="EMBL" id="CAJNOG010002949">
    <property type="protein sequence ID" value="CAF1522079.1"/>
    <property type="molecule type" value="Genomic_DNA"/>
</dbReference>
<name>A0A818R8V7_9BILA</name>
<dbReference type="Proteomes" id="UP000663881">
    <property type="component" value="Unassembled WGS sequence"/>
</dbReference>
<gene>
    <name evidence="3" type="ORF">JYZ213_LOCUS44631</name>
    <name evidence="4" type="ORF">OKA104_LOCUS8956</name>
    <name evidence="5" type="ORF">OXD698_LOCUS38719</name>
    <name evidence="2" type="ORF">VCS650_LOCUS27480</name>
</gene>
<dbReference type="EMBL" id="CAJNON010000387">
    <property type="protein sequence ID" value="CAF1235311.1"/>
    <property type="molecule type" value="Genomic_DNA"/>
</dbReference>
<evidence type="ECO:0000313" key="4">
    <source>
        <dbReference type="EMBL" id="CAF3646614.1"/>
    </source>
</evidence>
<evidence type="ECO:0000313" key="3">
    <source>
        <dbReference type="EMBL" id="CAF1522079.1"/>
    </source>
</evidence>
<comment type="caution">
    <text evidence="4">The sequence shown here is derived from an EMBL/GenBank/DDBJ whole genome shotgun (WGS) entry which is preliminary data.</text>
</comment>
<evidence type="ECO:0000313" key="2">
    <source>
        <dbReference type="EMBL" id="CAF1235311.1"/>
    </source>
</evidence>
<protein>
    <submittedName>
        <fullName evidence="4">Uncharacterized protein</fullName>
    </submittedName>
</protein>
<keyword evidence="1" id="KW-0812">Transmembrane</keyword>
<evidence type="ECO:0000256" key="1">
    <source>
        <dbReference type="SAM" id="Phobius"/>
    </source>
</evidence>
<proteinExistence type="predicted"/>
<dbReference type="AlphaFoldDB" id="A0A818R8V7"/>
<keyword evidence="1" id="KW-1133">Transmembrane helix</keyword>
<organism evidence="4 6">
    <name type="scientific">Adineta steineri</name>
    <dbReference type="NCBI Taxonomy" id="433720"/>
    <lineage>
        <taxon>Eukaryota</taxon>
        <taxon>Metazoa</taxon>
        <taxon>Spiralia</taxon>
        <taxon>Gnathifera</taxon>
        <taxon>Rotifera</taxon>
        <taxon>Eurotatoria</taxon>
        <taxon>Bdelloidea</taxon>
        <taxon>Adinetida</taxon>
        <taxon>Adinetidae</taxon>
        <taxon>Adineta</taxon>
    </lineage>
</organism>
<accession>A0A818R8V7</accession>
<dbReference type="Proteomes" id="UP000663844">
    <property type="component" value="Unassembled WGS sequence"/>
</dbReference>
<evidence type="ECO:0000313" key="5">
    <source>
        <dbReference type="EMBL" id="CAF4163043.1"/>
    </source>
</evidence>